<evidence type="ECO:0000256" key="1">
    <source>
        <dbReference type="SAM" id="MobiDB-lite"/>
    </source>
</evidence>
<protein>
    <submittedName>
        <fullName evidence="2">Uncharacterized protein</fullName>
    </submittedName>
</protein>
<dbReference type="STRING" id="243231.GSU3629"/>
<dbReference type="Proteomes" id="UP000000577">
    <property type="component" value="Chromosome"/>
</dbReference>
<dbReference type="KEGG" id="gsu:GSU3629"/>
<dbReference type="InterPro" id="IPR026376">
    <property type="entry name" value="rSAM_modified_put"/>
</dbReference>
<gene>
    <name evidence="2" type="ordered locus">GSU3629</name>
</gene>
<proteinExistence type="predicted"/>
<accession>I7EP39</accession>
<dbReference type="InParanoid" id="I7EP39"/>
<reference evidence="2 3" key="2">
    <citation type="journal article" date="2012" name="BMC Genomics">
        <title>Comparative genomic analysis of Geobacter sulfurreducens KN400, a strain with enhanced capacity for extracellular electron transfer and electricity production.</title>
        <authorList>
            <person name="Butler J.E."/>
            <person name="Young N.D."/>
            <person name="Aklujkar M."/>
            <person name="Lovley D.R."/>
        </authorList>
    </citation>
    <scope>NUCLEOTIDE SEQUENCE [LARGE SCALE GENOMIC DNA]</scope>
    <source>
        <strain evidence="3">ATCC 51573 / DSM 12127 / PCA</strain>
    </source>
</reference>
<evidence type="ECO:0000313" key="3">
    <source>
        <dbReference type="Proteomes" id="UP000000577"/>
    </source>
</evidence>
<name>I7EP39_GEOSL</name>
<dbReference type="HOGENOM" id="CLU_3252140_0_0_7"/>
<dbReference type="NCBIfam" id="TIGR04229">
    <property type="entry name" value="geopeptide"/>
    <property type="match status" value="1"/>
</dbReference>
<organism evidence="2 3">
    <name type="scientific">Geobacter sulfurreducens (strain ATCC 51573 / DSM 12127 / PCA)</name>
    <dbReference type="NCBI Taxonomy" id="243231"/>
    <lineage>
        <taxon>Bacteria</taxon>
        <taxon>Pseudomonadati</taxon>
        <taxon>Thermodesulfobacteriota</taxon>
        <taxon>Desulfuromonadia</taxon>
        <taxon>Geobacterales</taxon>
        <taxon>Geobacteraceae</taxon>
        <taxon>Geobacter</taxon>
    </lineage>
</organism>
<reference evidence="2 3" key="1">
    <citation type="journal article" date="2003" name="Science">
        <title>Genome of Geobacter sulfurreducens: metal reduction in subsurface environments.</title>
        <authorList>
            <person name="Methe B.A."/>
            <person name="Nelson K.E."/>
            <person name="Eisen J.A."/>
            <person name="Paulsen I.T."/>
            <person name="Nelson W."/>
            <person name="Heidelberg J.F."/>
            <person name="Wu D."/>
            <person name="Wu M."/>
            <person name="Ward N."/>
            <person name="Beanan M.J."/>
            <person name="Dodson R.J."/>
            <person name="Madupu R."/>
            <person name="Brinkac L.M."/>
            <person name="Daugherty S.C."/>
            <person name="DeBoy R.T."/>
            <person name="Durkin A.S."/>
            <person name="Gwinn M."/>
            <person name="Kolonay J.F."/>
            <person name="Sullivan S.A."/>
            <person name="Haft D.H."/>
            <person name="Selengut J."/>
            <person name="Davidsen T.M."/>
            <person name="Zafar N."/>
            <person name="White O."/>
            <person name="Tran B."/>
            <person name="Romero C."/>
            <person name="Forberger H.A."/>
            <person name="Weidman J."/>
            <person name="Khouri H."/>
            <person name="Feldblyum T.V."/>
            <person name="Utterback T.R."/>
            <person name="Van Aken S.E."/>
            <person name="Lovley D.R."/>
            <person name="Fraser C.M."/>
        </authorList>
    </citation>
    <scope>NUCLEOTIDE SEQUENCE [LARGE SCALE GENOMIC DNA]</scope>
    <source>
        <strain evidence="3">ATCC 51573 / DSM 12127 / PCA</strain>
    </source>
</reference>
<evidence type="ECO:0000313" key="2">
    <source>
        <dbReference type="EMBL" id="AFP20415.1"/>
    </source>
</evidence>
<sequence length="42" mass="4469">MRLMSQMTDDVTVLDAGNPTPTEGRAACCTSTIAATRVQPEE</sequence>
<dbReference type="EMBL" id="AE017180">
    <property type="protein sequence ID" value="AFP20415.1"/>
    <property type="molecule type" value="Genomic_DNA"/>
</dbReference>
<dbReference type="EnsemblBacteria" id="AFP20415">
    <property type="protein sequence ID" value="AFP20415"/>
    <property type="gene ID" value="GSU3629"/>
</dbReference>
<keyword evidence="3" id="KW-1185">Reference proteome</keyword>
<feature type="region of interest" description="Disordered" evidence="1">
    <location>
        <begin position="1"/>
        <end position="25"/>
    </location>
</feature>
<dbReference type="AlphaFoldDB" id="I7EP39"/>